<dbReference type="Gramene" id="GBG66661">
    <property type="protein sequence ID" value="GBG66661"/>
    <property type="gene ID" value="CBR_g66796"/>
</dbReference>
<proteinExistence type="predicted"/>
<keyword evidence="2" id="KW-1185">Reference proteome</keyword>
<sequence length="124" mass="14429">MQACLACLHLSRGCLYDNMMHLQMQRPWQNTGHEMLVEETPVHSWFWMSTLSGLAKSHASRRILKHQYMGTWAAGLTPQILEARNENATTDQIYQRRPQRLMFRPRFLVATSFGLQGWGRVLVV</sequence>
<evidence type="ECO:0000313" key="2">
    <source>
        <dbReference type="Proteomes" id="UP000265515"/>
    </source>
</evidence>
<gene>
    <name evidence="1" type="ORF">CBR_g66796</name>
</gene>
<comment type="caution">
    <text evidence="1">The sequence shown here is derived from an EMBL/GenBank/DDBJ whole genome shotgun (WGS) entry which is preliminary data.</text>
</comment>
<evidence type="ECO:0000313" key="1">
    <source>
        <dbReference type="EMBL" id="GBG66661.1"/>
    </source>
</evidence>
<protein>
    <submittedName>
        <fullName evidence="1">Uncharacterized protein</fullName>
    </submittedName>
</protein>
<reference evidence="1 2" key="1">
    <citation type="journal article" date="2018" name="Cell">
        <title>The Chara Genome: Secondary Complexity and Implications for Plant Terrestrialization.</title>
        <authorList>
            <person name="Nishiyama T."/>
            <person name="Sakayama H."/>
            <person name="Vries J.D."/>
            <person name="Buschmann H."/>
            <person name="Saint-Marcoux D."/>
            <person name="Ullrich K.K."/>
            <person name="Haas F.B."/>
            <person name="Vanderstraeten L."/>
            <person name="Becker D."/>
            <person name="Lang D."/>
            <person name="Vosolsobe S."/>
            <person name="Rombauts S."/>
            <person name="Wilhelmsson P.K.I."/>
            <person name="Janitza P."/>
            <person name="Kern R."/>
            <person name="Heyl A."/>
            <person name="Rumpler F."/>
            <person name="Villalobos L.I.A.C."/>
            <person name="Clay J.M."/>
            <person name="Skokan R."/>
            <person name="Toyoda A."/>
            <person name="Suzuki Y."/>
            <person name="Kagoshima H."/>
            <person name="Schijlen E."/>
            <person name="Tajeshwar N."/>
            <person name="Catarino B."/>
            <person name="Hetherington A.J."/>
            <person name="Saltykova A."/>
            <person name="Bonnot C."/>
            <person name="Breuninger H."/>
            <person name="Symeonidi A."/>
            <person name="Radhakrishnan G.V."/>
            <person name="Van Nieuwerburgh F."/>
            <person name="Deforce D."/>
            <person name="Chang C."/>
            <person name="Karol K.G."/>
            <person name="Hedrich R."/>
            <person name="Ulvskov P."/>
            <person name="Glockner G."/>
            <person name="Delwiche C.F."/>
            <person name="Petrasek J."/>
            <person name="Van de Peer Y."/>
            <person name="Friml J."/>
            <person name="Beilby M."/>
            <person name="Dolan L."/>
            <person name="Kohara Y."/>
            <person name="Sugano S."/>
            <person name="Fujiyama A."/>
            <person name="Delaux P.-M."/>
            <person name="Quint M."/>
            <person name="TheiBen G."/>
            <person name="Hagemann M."/>
            <person name="Harholt J."/>
            <person name="Dunand C."/>
            <person name="Zachgo S."/>
            <person name="Langdale J."/>
            <person name="Maumus F."/>
            <person name="Straeten D.V.D."/>
            <person name="Gould S.B."/>
            <person name="Rensing S.A."/>
        </authorList>
    </citation>
    <scope>NUCLEOTIDE SEQUENCE [LARGE SCALE GENOMIC DNA]</scope>
    <source>
        <strain evidence="1 2">S276</strain>
    </source>
</reference>
<dbReference type="AlphaFoldDB" id="A0A388K9G0"/>
<name>A0A388K9G0_CHABU</name>
<dbReference type="Proteomes" id="UP000265515">
    <property type="component" value="Unassembled WGS sequence"/>
</dbReference>
<accession>A0A388K9G0</accession>
<organism evidence="1 2">
    <name type="scientific">Chara braunii</name>
    <name type="common">Braun's stonewort</name>
    <dbReference type="NCBI Taxonomy" id="69332"/>
    <lineage>
        <taxon>Eukaryota</taxon>
        <taxon>Viridiplantae</taxon>
        <taxon>Streptophyta</taxon>
        <taxon>Charophyceae</taxon>
        <taxon>Charales</taxon>
        <taxon>Characeae</taxon>
        <taxon>Chara</taxon>
    </lineage>
</organism>
<dbReference type="EMBL" id="BFEA01000077">
    <property type="protein sequence ID" value="GBG66661.1"/>
    <property type="molecule type" value="Genomic_DNA"/>
</dbReference>